<keyword evidence="3" id="KW-0804">Transcription</keyword>
<proteinExistence type="predicted"/>
<feature type="region of interest" description="Disordered" evidence="6">
    <location>
        <begin position="213"/>
        <end position="241"/>
    </location>
</feature>
<evidence type="ECO:0000256" key="5">
    <source>
        <dbReference type="PROSITE-ProRule" id="PRU00505"/>
    </source>
</evidence>
<dbReference type="Gene3D" id="6.10.20.40">
    <property type="entry name" value="TEA/ATTS domain"/>
    <property type="match status" value="1"/>
</dbReference>
<protein>
    <recommendedName>
        <fullName evidence="7">TEA domain-containing protein</fullName>
    </recommendedName>
</protein>
<dbReference type="AlphaFoldDB" id="W5JHA3"/>
<keyword evidence="10" id="KW-1185">Reference proteome</keyword>
<dbReference type="eggNOG" id="KOG3841">
    <property type="taxonomic scope" value="Eukaryota"/>
</dbReference>
<dbReference type="InterPro" id="IPR038096">
    <property type="entry name" value="TEA/ATTS_sf"/>
</dbReference>
<feature type="domain" description="TEA" evidence="7">
    <location>
        <begin position="176"/>
        <end position="255"/>
    </location>
</feature>
<name>W5JHA3_ANODA</name>
<reference evidence="8" key="2">
    <citation type="submission" date="2010-05" db="EMBL/GenBank/DDBJ databases">
        <authorList>
            <person name="Almeida L.G."/>
            <person name="Nicolas M.F."/>
            <person name="Souza R.C."/>
            <person name="Vasconcelos A.T.R."/>
        </authorList>
    </citation>
    <scope>NUCLEOTIDE SEQUENCE</scope>
</reference>
<dbReference type="InterPro" id="IPR000818">
    <property type="entry name" value="TEA/ATTS_dom"/>
</dbReference>
<dbReference type="SMART" id="SM00426">
    <property type="entry name" value="TEA"/>
    <property type="match status" value="1"/>
</dbReference>
<dbReference type="GO" id="GO:0035329">
    <property type="term" value="P:hippo signaling"/>
    <property type="evidence" value="ECO:0007669"/>
    <property type="project" value="TreeGrafter"/>
</dbReference>
<evidence type="ECO:0000313" key="9">
    <source>
        <dbReference type="EnsemblMetazoa" id="ADAC004531-PA"/>
    </source>
</evidence>
<dbReference type="HOGENOM" id="CLU_1082662_0_0_1"/>
<feature type="DNA-binding region" description="TEA" evidence="5">
    <location>
        <begin position="176"/>
        <end position="255"/>
    </location>
</feature>
<evidence type="ECO:0000256" key="2">
    <source>
        <dbReference type="ARBA" id="ARBA00023015"/>
    </source>
</evidence>
<comment type="subcellular location">
    <subcellularLocation>
        <location evidence="1">Nucleus</location>
    </subcellularLocation>
</comment>
<keyword evidence="4" id="KW-0539">Nucleus</keyword>
<dbReference type="VEuPathDB" id="VectorBase:ADAR2_002642"/>
<feature type="region of interest" description="Disordered" evidence="6">
    <location>
        <begin position="134"/>
        <end position="173"/>
    </location>
</feature>
<dbReference type="EMBL" id="ADMH02001201">
    <property type="protein sequence ID" value="ETN63747.1"/>
    <property type="molecule type" value="Genomic_DNA"/>
</dbReference>
<dbReference type="GO" id="GO:0005634">
    <property type="term" value="C:nucleus"/>
    <property type="evidence" value="ECO:0007669"/>
    <property type="project" value="UniProtKB-SubCell"/>
</dbReference>
<keyword evidence="2" id="KW-0805">Transcription regulation</keyword>
<evidence type="ECO:0000259" key="7">
    <source>
        <dbReference type="PROSITE" id="PS51088"/>
    </source>
</evidence>
<dbReference type="Pfam" id="PF01285">
    <property type="entry name" value="TEA"/>
    <property type="match status" value="1"/>
</dbReference>
<dbReference type="GO" id="GO:0005667">
    <property type="term" value="C:transcription regulator complex"/>
    <property type="evidence" value="ECO:0007669"/>
    <property type="project" value="TreeGrafter"/>
</dbReference>
<evidence type="ECO:0000256" key="1">
    <source>
        <dbReference type="ARBA" id="ARBA00004123"/>
    </source>
</evidence>
<evidence type="ECO:0000313" key="8">
    <source>
        <dbReference type="EMBL" id="ETN63747.1"/>
    </source>
</evidence>
<organism evidence="8">
    <name type="scientific">Anopheles darlingi</name>
    <name type="common">Mosquito</name>
    <dbReference type="NCBI Taxonomy" id="43151"/>
    <lineage>
        <taxon>Eukaryota</taxon>
        <taxon>Metazoa</taxon>
        <taxon>Ecdysozoa</taxon>
        <taxon>Arthropoda</taxon>
        <taxon>Hexapoda</taxon>
        <taxon>Insecta</taxon>
        <taxon>Pterygota</taxon>
        <taxon>Neoptera</taxon>
        <taxon>Endopterygota</taxon>
        <taxon>Diptera</taxon>
        <taxon>Nematocera</taxon>
        <taxon>Culicoidea</taxon>
        <taxon>Culicidae</taxon>
        <taxon>Anophelinae</taxon>
        <taxon>Anopheles</taxon>
    </lineage>
</organism>
<reference evidence="8 10" key="1">
    <citation type="journal article" date="2010" name="BMC Genomics">
        <title>Combination of measures distinguishes pre-miRNAs from other stem-loops in the genome of the newly sequenced Anopheles darlingi.</title>
        <authorList>
            <person name="Mendes N.D."/>
            <person name="Freitas A.T."/>
            <person name="Vasconcelos A.T."/>
            <person name="Sagot M.F."/>
        </authorList>
    </citation>
    <scope>NUCLEOTIDE SEQUENCE</scope>
</reference>
<evidence type="ECO:0000313" key="10">
    <source>
        <dbReference type="Proteomes" id="UP000000673"/>
    </source>
</evidence>
<dbReference type="InterPro" id="IPR050937">
    <property type="entry name" value="TEC1_TEAD_TF"/>
</dbReference>
<dbReference type="Proteomes" id="UP000000673">
    <property type="component" value="Unassembled WGS sequence"/>
</dbReference>
<dbReference type="PANTHER" id="PTHR11834">
    <property type="entry name" value="TRANSCRIPTIONAL ENHANCER FACTOR TEF RELATED"/>
    <property type="match status" value="1"/>
</dbReference>
<reference evidence="9" key="4">
    <citation type="submission" date="2015-06" db="UniProtKB">
        <authorList>
            <consortium name="EnsemblMetazoa"/>
        </authorList>
    </citation>
    <scope>IDENTIFICATION</scope>
</reference>
<evidence type="ECO:0000256" key="3">
    <source>
        <dbReference type="ARBA" id="ARBA00023163"/>
    </source>
</evidence>
<dbReference type="PROSITE" id="PS51088">
    <property type="entry name" value="TEA_2"/>
    <property type="match status" value="1"/>
</dbReference>
<dbReference type="EnsemblMetazoa" id="ADAC004531-RA">
    <property type="protein sequence ID" value="ADAC004531-PA"/>
    <property type="gene ID" value="ADAC004531"/>
</dbReference>
<dbReference type="GO" id="GO:0000981">
    <property type="term" value="F:DNA-binding transcription factor activity, RNA polymerase II-specific"/>
    <property type="evidence" value="ECO:0007669"/>
    <property type="project" value="TreeGrafter"/>
</dbReference>
<gene>
    <name evidence="8" type="ORF">AND_004531</name>
</gene>
<dbReference type="GO" id="GO:0000978">
    <property type="term" value="F:RNA polymerase II cis-regulatory region sequence-specific DNA binding"/>
    <property type="evidence" value="ECO:0007669"/>
    <property type="project" value="TreeGrafter"/>
</dbReference>
<evidence type="ECO:0000256" key="4">
    <source>
        <dbReference type="ARBA" id="ARBA00023242"/>
    </source>
</evidence>
<dbReference type="PANTHER" id="PTHR11834:SF0">
    <property type="entry name" value="PROTEIN SCALLOPED"/>
    <property type="match status" value="1"/>
</dbReference>
<accession>W5JHA3</accession>
<sequence length="257" mass="28267">MIAHDPQCIYYADAQLMLATPAPRHLLYSSQEDTPESNDDNDEATLSLTLYVQQPGQAATDGWRTCITHGHGAAYQRTVTDQDFQYHYCCHVAEPYERGGTSRWCQEVVAVCHRESERARIDAGLGASTITARWTQMGPGPTAGSLVPDDTNGSGVEGGKHLDVGDMSDDEQDLSSADAEGVWSPDIEQSFQEALAIYPPCGRRKIILSEEGKMYGPSRPPRFEGSGLQPHHGRIKGPQQQQQFLASCARCKEKQEL</sequence>
<dbReference type="GO" id="GO:0048568">
    <property type="term" value="P:embryonic organ development"/>
    <property type="evidence" value="ECO:0007669"/>
    <property type="project" value="TreeGrafter"/>
</dbReference>
<dbReference type="STRING" id="43151.W5JHA3"/>
<dbReference type="VEuPathDB" id="VectorBase:ADAC004531"/>
<evidence type="ECO:0000256" key="6">
    <source>
        <dbReference type="SAM" id="MobiDB-lite"/>
    </source>
</evidence>
<reference evidence="8" key="3">
    <citation type="journal article" date="2013" name="Nucleic Acids Res.">
        <title>The genome of Anopheles darlingi, the main neotropical malaria vector.</title>
        <authorList>
            <person name="Marinotti O."/>
            <person name="Cerqueira G.C."/>
            <person name="de Almeida L.G."/>
            <person name="Ferro M.I."/>
            <person name="Loreto E.L."/>
            <person name="Zaha A."/>
            <person name="Teixeira S.M."/>
            <person name="Wespiser A.R."/>
            <person name="Almeida E Silva A."/>
            <person name="Schlindwein A.D."/>
            <person name="Pacheco A.C."/>
            <person name="Silva A.L."/>
            <person name="Graveley B.R."/>
            <person name="Walenz B.P."/>
            <person name="Lima Bde A."/>
            <person name="Ribeiro C.A."/>
            <person name="Nunes-Silva C.G."/>
            <person name="de Carvalho C.R."/>
            <person name="Soares C.M."/>
            <person name="de Menezes C.B."/>
            <person name="Matiolli C."/>
            <person name="Caffrey D."/>
            <person name="Araujo D.A."/>
            <person name="de Oliveira D.M."/>
            <person name="Golenbock D."/>
            <person name="Grisard E.C."/>
            <person name="Fantinatti-Garboggini F."/>
            <person name="de Carvalho F.M."/>
            <person name="Barcellos F.G."/>
            <person name="Prosdocimi F."/>
            <person name="May G."/>
            <person name="Azevedo Junior G.M."/>
            <person name="Guimaraes G.M."/>
            <person name="Goldman G.H."/>
            <person name="Padilha I.Q."/>
            <person name="Batista Jda S."/>
            <person name="Ferro J.A."/>
            <person name="Ribeiro J.M."/>
            <person name="Fietto J.L."/>
            <person name="Dabbas K.M."/>
            <person name="Cerdeira L."/>
            <person name="Agnez-Lima L.F."/>
            <person name="Brocchi M."/>
            <person name="de Carvalho M.O."/>
            <person name="Teixeira Mde M."/>
            <person name="Diniz Maia Mde M."/>
            <person name="Goldman M.H."/>
            <person name="Cruz Schneider M.P."/>
            <person name="Felipe M.S."/>
            <person name="Hungria M."/>
            <person name="Nicolas M.F."/>
            <person name="Pereira M."/>
            <person name="Montes M.A."/>
            <person name="Cantao M.E."/>
            <person name="Vincentz M."/>
            <person name="Rafael M.S."/>
            <person name="Silverman N."/>
            <person name="Stoco P.H."/>
            <person name="Souza R.C."/>
            <person name="Vicentini R."/>
            <person name="Gazzinelli R.T."/>
            <person name="Neves Rde O."/>
            <person name="Silva R."/>
            <person name="Astolfi-Filho S."/>
            <person name="Maciel T.E."/>
            <person name="Urmenyi T.P."/>
            <person name="Tadei W.P."/>
            <person name="Camargo E.P."/>
            <person name="de Vasconcelos A.T."/>
        </authorList>
    </citation>
    <scope>NUCLEOTIDE SEQUENCE</scope>
</reference>